<feature type="signal peptide" evidence="2">
    <location>
        <begin position="1"/>
        <end position="20"/>
    </location>
</feature>
<dbReference type="EMBL" id="JBBXJM010000002">
    <property type="protein sequence ID" value="KAL1410848.1"/>
    <property type="molecule type" value="Genomic_DNA"/>
</dbReference>
<feature type="domain" description="Yeast cell wall synthesis Kre9/Knh1-like N-terminal" evidence="3">
    <location>
        <begin position="27"/>
        <end position="116"/>
    </location>
</feature>
<feature type="chain" id="PRO_5045084083" description="Yeast cell wall synthesis Kre9/Knh1-like N-terminal domain-containing protein" evidence="2">
    <location>
        <begin position="21"/>
        <end position="193"/>
    </location>
</feature>
<accession>A0ABR3Q854</accession>
<evidence type="ECO:0000256" key="2">
    <source>
        <dbReference type="SAM" id="SignalP"/>
    </source>
</evidence>
<dbReference type="RefSeq" id="XP_069210792.1">
    <property type="nucleotide sequence ID" value="XM_069350406.1"/>
</dbReference>
<dbReference type="InterPro" id="IPR018466">
    <property type="entry name" value="Kre9/Knh1-like_N"/>
</dbReference>
<evidence type="ECO:0000313" key="5">
    <source>
        <dbReference type="Proteomes" id="UP001565368"/>
    </source>
</evidence>
<dbReference type="Proteomes" id="UP001565368">
    <property type="component" value="Unassembled WGS sequence"/>
</dbReference>
<sequence length="193" mass="19416">MKATLVLAAAAATLVSGANAALTILAPNSATVWFANDTVPLNWTSSPTDNFPFRVFLSNGNGLLPNAQQLANELTGTQDYARVLLPQIGFGEGFIVTFVNTTNTSQIFATSEKFKIESGIKATSTNLQSLATTAASQPAIPNFTPTSAGAASANPFASQSASAKPNSGGIALGASAQAAGVVAVLSVAAAALL</sequence>
<reference evidence="4 5" key="1">
    <citation type="submission" date="2023-08" db="EMBL/GenBank/DDBJ databases">
        <title>Annotated Genome Sequence of Vanrija albida AlHP1.</title>
        <authorList>
            <person name="Herzog R."/>
        </authorList>
    </citation>
    <scope>NUCLEOTIDE SEQUENCE [LARGE SCALE GENOMIC DNA]</scope>
    <source>
        <strain evidence="4 5">AlHP1</strain>
    </source>
</reference>
<keyword evidence="5" id="KW-1185">Reference proteome</keyword>
<comment type="caution">
    <text evidence="4">The sequence shown here is derived from an EMBL/GenBank/DDBJ whole genome shotgun (WGS) entry which is preliminary data.</text>
</comment>
<organism evidence="4 5">
    <name type="scientific">Vanrija albida</name>
    <dbReference type="NCBI Taxonomy" id="181172"/>
    <lineage>
        <taxon>Eukaryota</taxon>
        <taxon>Fungi</taxon>
        <taxon>Dikarya</taxon>
        <taxon>Basidiomycota</taxon>
        <taxon>Agaricomycotina</taxon>
        <taxon>Tremellomycetes</taxon>
        <taxon>Trichosporonales</taxon>
        <taxon>Trichosporonaceae</taxon>
        <taxon>Vanrija</taxon>
    </lineage>
</organism>
<dbReference type="Pfam" id="PF10342">
    <property type="entry name" value="Kre9_KNH"/>
    <property type="match status" value="1"/>
</dbReference>
<gene>
    <name evidence="4" type="ORF">Q8F55_001791</name>
</gene>
<name>A0ABR3Q854_9TREE</name>
<keyword evidence="1 2" id="KW-0732">Signal</keyword>
<protein>
    <recommendedName>
        <fullName evidence="3">Yeast cell wall synthesis Kre9/Knh1-like N-terminal domain-containing protein</fullName>
    </recommendedName>
</protein>
<evidence type="ECO:0000259" key="3">
    <source>
        <dbReference type="Pfam" id="PF10342"/>
    </source>
</evidence>
<proteinExistence type="predicted"/>
<evidence type="ECO:0000313" key="4">
    <source>
        <dbReference type="EMBL" id="KAL1410848.1"/>
    </source>
</evidence>
<dbReference type="GeneID" id="95982834"/>
<evidence type="ECO:0000256" key="1">
    <source>
        <dbReference type="ARBA" id="ARBA00022729"/>
    </source>
</evidence>